<keyword evidence="8" id="KW-0282">Flagellum</keyword>
<proteinExistence type="inferred from homology"/>
<evidence type="ECO:0000256" key="3">
    <source>
        <dbReference type="ARBA" id="ARBA00022795"/>
    </source>
</evidence>
<evidence type="ECO:0000256" key="1">
    <source>
        <dbReference type="ARBA" id="ARBA00010577"/>
    </source>
</evidence>
<dbReference type="Pfam" id="PF13860">
    <property type="entry name" value="FlgD_ig"/>
    <property type="match status" value="1"/>
</dbReference>
<dbReference type="InterPro" id="IPR025963">
    <property type="entry name" value="FLgD_Tudor"/>
</dbReference>
<evidence type="ECO:0000313" key="8">
    <source>
        <dbReference type="EMBL" id="TWI86085.1"/>
    </source>
</evidence>
<evidence type="ECO:0000256" key="5">
    <source>
        <dbReference type="RuleBase" id="RU362076"/>
    </source>
</evidence>
<sequence>MTTVSATGSTTGAQTSAASSGLSSNYELFLTLLTTQVQNQDPLDPMDSAEYTNQLVQYSAVEQSLQTNSLLEQMLASQNSAQAASYVSYIGQDITADGTTKPFENGAASWSYEIAQQGTGTVEIKNSRGSTVYRTEVTLPQGTGTFTWDGRTIDGTTAPNGDYSIVFDVKDDFGAPEKVTTDVSGRVDGVDLSSGSAVLDVGGLKIPVSSVKSVFAPA</sequence>
<feature type="domain" description="FlgD Tudor-like" evidence="7">
    <location>
        <begin position="82"/>
        <end position="212"/>
    </location>
</feature>
<dbReference type="Gene3D" id="2.60.40.4070">
    <property type="match status" value="1"/>
</dbReference>
<feature type="domain" description="FlgD/Vpr Ig-like" evidence="6">
    <location>
        <begin position="115"/>
        <end position="166"/>
    </location>
</feature>
<dbReference type="OrthoDB" id="9785233at2"/>
<keyword evidence="9" id="KW-1185">Reference proteome</keyword>
<evidence type="ECO:0000259" key="7">
    <source>
        <dbReference type="Pfam" id="PF13861"/>
    </source>
</evidence>
<dbReference type="AlphaFoldDB" id="A0A562SXL1"/>
<name>A0A562SXL1_9HYPH</name>
<dbReference type="InterPro" id="IPR005648">
    <property type="entry name" value="FlgD"/>
</dbReference>
<gene>
    <name evidence="8" type="ORF">JM93_02793</name>
</gene>
<accession>A0A562SXL1</accession>
<keyword evidence="3 5" id="KW-1005">Bacterial flagellum biogenesis</keyword>
<evidence type="ECO:0000256" key="4">
    <source>
        <dbReference type="ARBA" id="ARBA00024746"/>
    </source>
</evidence>
<organism evidence="8 9">
    <name type="scientific">Roseibium hamelinense</name>
    <dbReference type="NCBI Taxonomy" id="150831"/>
    <lineage>
        <taxon>Bacteria</taxon>
        <taxon>Pseudomonadati</taxon>
        <taxon>Pseudomonadota</taxon>
        <taxon>Alphaproteobacteria</taxon>
        <taxon>Hyphomicrobiales</taxon>
        <taxon>Stappiaceae</taxon>
        <taxon>Roseibium</taxon>
    </lineage>
</organism>
<comment type="caution">
    <text evidence="8">The sequence shown here is derived from an EMBL/GenBank/DDBJ whole genome shotgun (WGS) entry which is preliminary data.</text>
</comment>
<dbReference type="InterPro" id="IPR025965">
    <property type="entry name" value="FlgD/Vpr_Ig-like"/>
</dbReference>
<evidence type="ECO:0000256" key="2">
    <source>
        <dbReference type="ARBA" id="ARBA00016013"/>
    </source>
</evidence>
<dbReference type="Pfam" id="PF03963">
    <property type="entry name" value="FlgD"/>
    <property type="match status" value="1"/>
</dbReference>
<dbReference type="RefSeq" id="WP_145344268.1">
    <property type="nucleotide sequence ID" value="NZ_VLLF01000006.1"/>
</dbReference>
<dbReference type="EMBL" id="VLLF01000006">
    <property type="protein sequence ID" value="TWI86085.1"/>
    <property type="molecule type" value="Genomic_DNA"/>
</dbReference>
<keyword evidence="8" id="KW-0969">Cilium</keyword>
<keyword evidence="8" id="KW-0966">Cell projection</keyword>
<comment type="similarity">
    <text evidence="1 5">Belongs to the FlgD family.</text>
</comment>
<comment type="function">
    <text evidence="4 5">Required for flagellar hook formation. May act as a scaffolding protein.</text>
</comment>
<evidence type="ECO:0000259" key="6">
    <source>
        <dbReference type="Pfam" id="PF13860"/>
    </source>
</evidence>
<protein>
    <recommendedName>
        <fullName evidence="2 5">Basal-body rod modification protein FlgD</fullName>
    </recommendedName>
</protein>
<evidence type="ECO:0000313" key="9">
    <source>
        <dbReference type="Proteomes" id="UP000320593"/>
    </source>
</evidence>
<dbReference type="Pfam" id="PF13861">
    <property type="entry name" value="FLgD_tudor"/>
    <property type="match status" value="1"/>
</dbReference>
<dbReference type="Gene3D" id="2.30.30.910">
    <property type="match status" value="1"/>
</dbReference>
<dbReference type="Proteomes" id="UP000320593">
    <property type="component" value="Unassembled WGS sequence"/>
</dbReference>
<dbReference type="GO" id="GO:0044781">
    <property type="term" value="P:bacterial-type flagellum organization"/>
    <property type="evidence" value="ECO:0007669"/>
    <property type="project" value="UniProtKB-UniRule"/>
</dbReference>
<reference evidence="8 9" key="1">
    <citation type="submission" date="2019-07" db="EMBL/GenBank/DDBJ databases">
        <title>Genomic Encyclopedia of Archaeal and Bacterial Type Strains, Phase II (KMG-II): from individual species to whole genera.</title>
        <authorList>
            <person name="Goeker M."/>
        </authorList>
    </citation>
    <scope>NUCLEOTIDE SEQUENCE [LARGE SCALE GENOMIC DNA]</scope>
    <source>
        <strain evidence="8 9">ATCC BAA-252</strain>
    </source>
</reference>